<feature type="chain" id="PRO_5002687466" description="Lipoprotein" evidence="1">
    <location>
        <begin position="25"/>
        <end position="153"/>
    </location>
</feature>
<name>A5TRG7_FUSNP</name>
<dbReference type="EMBL" id="CM000440">
    <property type="protein sequence ID" value="EDK87492.1"/>
    <property type="molecule type" value="Genomic_DNA"/>
</dbReference>
<protein>
    <recommendedName>
        <fullName evidence="3">Lipoprotein</fullName>
    </recommendedName>
</protein>
<proteinExistence type="predicted"/>
<evidence type="ECO:0000313" key="2">
    <source>
        <dbReference type="EMBL" id="EDK87492.1"/>
    </source>
</evidence>
<reference evidence="2" key="2">
    <citation type="submission" date="2007-05" db="EMBL/GenBank/DDBJ databases">
        <title>Genome sequence of Fusobacterium nucleatum subspecies polymorphum - a genetically tractable Fusobacterium.</title>
        <authorList>
            <person name="Karpathy S.E."/>
            <person name="Xiang Q."/>
            <person name="Gioia J."/>
            <person name="Jiang H."/>
            <person name="Liu Y."/>
            <person name="Petrosino J.F."/>
            <person name="Yerrapragada S."/>
            <person name="Fox G.E."/>
            <person name="Kinder Haake S."/>
            <person name="Weinstock G.M."/>
            <person name="Highlander S.K."/>
        </authorList>
    </citation>
    <scope>NUCLEOTIDE SEQUENCE [LARGE SCALE GENOMIC DNA]</scope>
    <source>
        <strain evidence="2">ATCC 10953</strain>
    </source>
</reference>
<sequence>MYMKKIIAILVLSLSLVACGLVSATGSVVGGTIKAVGSVTGAVIKTTGKIIGSVIGGSDSEVKVKDTKYKFSGVELEIDQYSAVVTGKLSHNGSTKKNLRLSIPCFDKDGNRVGDAIATIDELEKGKKWEFRAVLNEPNVASCKIKDAYITVD</sequence>
<evidence type="ECO:0000256" key="1">
    <source>
        <dbReference type="SAM" id="SignalP"/>
    </source>
</evidence>
<organism evidence="2">
    <name type="scientific">Fusobacterium polymorphum ATCC 10953</name>
    <dbReference type="NCBI Taxonomy" id="393480"/>
    <lineage>
        <taxon>Bacteria</taxon>
        <taxon>Fusobacteriati</taxon>
        <taxon>Fusobacteriota</taxon>
        <taxon>Fusobacteriia</taxon>
        <taxon>Fusobacteriales</taxon>
        <taxon>Fusobacteriaceae</taxon>
        <taxon>Fusobacterium</taxon>
    </lineage>
</organism>
<accession>A5TRG7</accession>
<reference evidence="2" key="1">
    <citation type="submission" date="2006-07" db="EMBL/GenBank/DDBJ databases">
        <authorList>
            <person name="Qin X."/>
            <person name="Weinstock G.M."/>
        </authorList>
    </citation>
    <scope>NUCLEOTIDE SEQUENCE [LARGE SCALE GENOMIC DNA]</scope>
    <source>
        <strain evidence="2">ATCC 10953</strain>
    </source>
</reference>
<dbReference type="Proteomes" id="UP000001921">
    <property type="component" value="Chromosome"/>
</dbReference>
<gene>
    <name evidence="2" type="ORF">FNP_2094</name>
</gene>
<dbReference type="AlphaFoldDB" id="A5TRG7"/>
<feature type="signal peptide" evidence="1">
    <location>
        <begin position="1"/>
        <end position="24"/>
    </location>
</feature>
<keyword evidence="1" id="KW-0732">Signal</keyword>
<dbReference type="PROSITE" id="PS51257">
    <property type="entry name" value="PROKAR_LIPOPROTEIN"/>
    <property type="match status" value="1"/>
</dbReference>
<dbReference type="HOGENOM" id="CLU_1702117_0_0_0"/>
<dbReference type="InterPro" id="IPR047676">
    <property type="entry name" value="FxLYD_dom"/>
</dbReference>
<evidence type="ECO:0008006" key="3">
    <source>
        <dbReference type="Google" id="ProtNLM"/>
    </source>
</evidence>
<dbReference type="NCBIfam" id="NF038353">
    <property type="entry name" value="FxLYD_dom"/>
    <property type="match status" value="1"/>
</dbReference>
<dbReference type="eggNOG" id="ENOG5032EY0">
    <property type="taxonomic scope" value="Bacteria"/>
</dbReference>